<feature type="region of interest" description="Disordered" evidence="2">
    <location>
        <begin position="39"/>
        <end position="105"/>
    </location>
</feature>
<feature type="compositionally biased region" description="Low complexity" evidence="2">
    <location>
        <begin position="91"/>
        <end position="101"/>
    </location>
</feature>
<dbReference type="Proteomes" id="UP001190700">
    <property type="component" value="Unassembled WGS sequence"/>
</dbReference>
<accession>A0AAE0BIM5</accession>
<keyword evidence="1" id="KW-0175">Coiled coil</keyword>
<feature type="compositionally biased region" description="Basic and acidic residues" evidence="2">
    <location>
        <begin position="1"/>
        <end position="10"/>
    </location>
</feature>
<feature type="non-terminal residue" evidence="3">
    <location>
        <position position="845"/>
    </location>
</feature>
<evidence type="ECO:0000256" key="1">
    <source>
        <dbReference type="SAM" id="Coils"/>
    </source>
</evidence>
<sequence length="845" mass="93241">MSGKAKRQDSLNRFTSSSPLVRNARDDALPALLFHSSFTPLLPQPGSSKGGGSKPGAPSDSQLPIRAQLPRRPYSALVHPTKPFTKTRHAPFSPSPSTSIPRTPPPLYETQSLPNIDYLGPGPHTEEVKVATTVLVKSAGENLDPYTSSLQSTIASAYPEHFSKVLPRKCSWEFKPDWKLLKGVSLDELREDWRGLCDTVGSRYVEGESQVLSPDVLLQQGLTPGVVKLLYHCVQVHTSGMGALLNTLFSLNNIPTNSHLLPATWRLVGSLWDHYSRAACSSEIVTLAAEHSQEAEARRALEEQLEAMADELALTSMKCSKMQAIVDDKRDNDRRQAHQLAEYKDSLVAAVRKGNFMERCLDGEVKSNRVLKEEVSATAVQLQEARATVEQLQNDGDPGLQEPDVGGNLATGERSTVMMRRTVNGAETDMLRAEVAELQACLEAAKESQQEALKGRDQARAAATSAISTAEALTLKLKETGMGKTLLLASNHKLREEVNQLQSTHDGAFEPLIEKRVAEAVHKAGVSWEERAEAAERAHAETLRHALASLEEQHRDALLQHLEMAASAAATAAATSEATAKAARAAHADALQSALNEHGLIKSKLDIEMEQLKRSVDEIRRGASNREAMLREDLESARASVKQKTSELAALQERHDDQLEALKARREADDARALSRPQFQQRMEQGDVQSQSDCDEDELKRQHQRAVQQMQAVATENSIKQQQDFRVSMDAMGACLESLECKIDQVERYCSKLSALQYQCFGKCTEDVDRFVTNVGFNVAKVESKAEEVERMSSEMLRNMSKQCENYDRDVARRIQQCVHPSWDPITAARTHKPTSSAVESGVKI</sequence>
<feature type="compositionally biased region" description="Polar residues" evidence="2">
    <location>
        <begin position="11"/>
        <end position="20"/>
    </location>
</feature>
<reference evidence="3 4" key="1">
    <citation type="journal article" date="2015" name="Genome Biol. Evol.">
        <title>Comparative Genomics of a Bacterivorous Green Alga Reveals Evolutionary Causalities and Consequences of Phago-Mixotrophic Mode of Nutrition.</title>
        <authorList>
            <person name="Burns J.A."/>
            <person name="Paasch A."/>
            <person name="Narechania A."/>
            <person name="Kim E."/>
        </authorList>
    </citation>
    <scope>NUCLEOTIDE SEQUENCE [LARGE SCALE GENOMIC DNA]</scope>
    <source>
        <strain evidence="3 4">PLY_AMNH</strain>
    </source>
</reference>
<protein>
    <submittedName>
        <fullName evidence="3">Uncharacterized protein</fullName>
    </submittedName>
</protein>
<feature type="coiled-coil region" evidence="1">
    <location>
        <begin position="291"/>
        <end position="318"/>
    </location>
</feature>
<gene>
    <name evidence="3" type="ORF">CYMTET_53482</name>
</gene>
<evidence type="ECO:0000313" key="4">
    <source>
        <dbReference type="Proteomes" id="UP001190700"/>
    </source>
</evidence>
<feature type="coiled-coil region" evidence="1">
    <location>
        <begin position="602"/>
        <end position="661"/>
    </location>
</feature>
<proteinExistence type="predicted"/>
<dbReference type="EMBL" id="LGRX02035071">
    <property type="protein sequence ID" value="KAK3236374.1"/>
    <property type="molecule type" value="Genomic_DNA"/>
</dbReference>
<evidence type="ECO:0000313" key="3">
    <source>
        <dbReference type="EMBL" id="KAK3236374.1"/>
    </source>
</evidence>
<comment type="caution">
    <text evidence="3">The sequence shown here is derived from an EMBL/GenBank/DDBJ whole genome shotgun (WGS) entry which is preliminary data.</text>
</comment>
<name>A0AAE0BIM5_9CHLO</name>
<keyword evidence="4" id="KW-1185">Reference proteome</keyword>
<feature type="region of interest" description="Disordered" evidence="2">
    <location>
        <begin position="666"/>
        <end position="703"/>
    </location>
</feature>
<feature type="region of interest" description="Disordered" evidence="2">
    <location>
        <begin position="1"/>
        <end position="22"/>
    </location>
</feature>
<organism evidence="3 4">
    <name type="scientific">Cymbomonas tetramitiformis</name>
    <dbReference type="NCBI Taxonomy" id="36881"/>
    <lineage>
        <taxon>Eukaryota</taxon>
        <taxon>Viridiplantae</taxon>
        <taxon>Chlorophyta</taxon>
        <taxon>Pyramimonadophyceae</taxon>
        <taxon>Pyramimonadales</taxon>
        <taxon>Pyramimonadaceae</taxon>
        <taxon>Cymbomonas</taxon>
    </lineage>
</organism>
<evidence type="ECO:0000256" key="2">
    <source>
        <dbReference type="SAM" id="MobiDB-lite"/>
    </source>
</evidence>
<dbReference type="AlphaFoldDB" id="A0AAE0BIM5"/>
<feature type="compositionally biased region" description="Polar residues" evidence="2">
    <location>
        <begin position="677"/>
        <end position="692"/>
    </location>
</feature>